<dbReference type="Proteomes" id="UP000663874">
    <property type="component" value="Unassembled WGS sequence"/>
</dbReference>
<protein>
    <submittedName>
        <fullName evidence="2">Uncharacterized protein</fullName>
    </submittedName>
</protein>
<proteinExistence type="predicted"/>
<dbReference type="EMBL" id="CAJOBE010000822">
    <property type="protein sequence ID" value="CAF3688711.1"/>
    <property type="molecule type" value="Genomic_DNA"/>
</dbReference>
<reference evidence="2" key="1">
    <citation type="submission" date="2021-02" db="EMBL/GenBank/DDBJ databases">
        <authorList>
            <person name="Nowell W R."/>
        </authorList>
    </citation>
    <scope>NUCLEOTIDE SEQUENCE</scope>
</reference>
<sequence>MSNKKQKKRAKKISRKSIHYIQLRTHRQWPNQLNYMSHLEVYNSKIKPIIYNIDRLLNNKWIHIRQPQVIHQLNESHQQEIKNYFLHKINLIDYKYFCLNNQFDENNKFIREIFLSSIEITDHLLYLYTEIGNGERHIYEYRLNILKYEFEQERESLKHLFIDQHFYELDNQINILNVIEQEDALKQLIRFKFDKQQLKEKFVKDITTLHVNFKTQIAFLRSTINKIIRSNEQQMNITSKHCHYLHEKTRKAKERINQEIKSTYILKRKIKETKTRIEQIDINRNHVNDKLNQLKQCSYYQPSKSKIKT</sequence>
<name>A0A815M8R5_9BILA</name>
<dbReference type="AlphaFoldDB" id="A0A815M8R5"/>
<comment type="caution">
    <text evidence="2">The sequence shown here is derived from an EMBL/GenBank/DDBJ whole genome shotgun (WGS) entry which is preliminary data.</text>
</comment>
<gene>
    <name evidence="3" type="ORF">FNK824_LOCUS8355</name>
    <name evidence="1" type="ORF">RFH988_LOCUS16685</name>
    <name evidence="2" type="ORF">SEV965_LOCUS32260</name>
</gene>
<dbReference type="OrthoDB" id="10052745at2759"/>
<dbReference type="EMBL" id="CAJNOO010000864">
    <property type="protein sequence ID" value="CAF1050081.1"/>
    <property type="molecule type" value="Genomic_DNA"/>
</dbReference>
<dbReference type="EMBL" id="CAJNOU010003973">
    <property type="protein sequence ID" value="CAF1420051.1"/>
    <property type="molecule type" value="Genomic_DNA"/>
</dbReference>
<dbReference type="Proteomes" id="UP000663889">
    <property type="component" value="Unassembled WGS sequence"/>
</dbReference>
<evidence type="ECO:0000313" key="1">
    <source>
        <dbReference type="EMBL" id="CAF1050081.1"/>
    </source>
</evidence>
<evidence type="ECO:0000313" key="2">
    <source>
        <dbReference type="EMBL" id="CAF1420051.1"/>
    </source>
</evidence>
<organism evidence="2 4">
    <name type="scientific">Rotaria sordida</name>
    <dbReference type="NCBI Taxonomy" id="392033"/>
    <lineage>
        <taxon>Eukaryota</taxon>
        <taxon>Metazoa</taxon>
        <taxon>Spiralia</taxon>
        <taxon>Gnathifera</taxon>
        <taxon>Rotifera</taxon>
        <taxon>Eurotatoria</taxon>
        <taxon>Bdelloidea</taxon>
        <taxon>Philodinida</taxon>
        <taxon>Philodinidae</taxon>
        <taxon>Rotaria</taxon>
    </lineage>
</organism>
<evidence type="ECO:0000313" key="3">
    <source>
        <dbReference type="EMBL" id="CAF3688711.1"/>
    </source>
</evidence>
<dbReference type="Proteomes" id="UP000663882">
    <property type="component" value="Unassembled WGS sequence"/>
</dbReference>
<evidence type="ECO:0000313" key="4">
    <source>
        <dbReference type="Proteomes" id="UP000663889"/>
    </source>
</evidence>
<accession>A0A815M8R5</accession>